<organism evidence="2 3">
    <name type="scientific">Kouleothrix aurantiaca</name>
    <dbReference type="NCBI Taxonomy" id="186479"/>
    <lineage>
        <taxon>Bacteria</taxon>
        <taxon>Bacillati</taxon>
        <taxon>Chloroflexota</taxon>
        <taxon>Chloroflexia</taxon>
        <taxon>Chloroflexales</taxon>
        <taxon>Roseiflexineae</taxon>
        <taxon>Roseiflexaceae</taxon>
        <taxon>Kouleothrix</taxon>
    </lineage>
</organism>
<accession>A0A0P9D4T9</accession>
<keyword evidence="3" id="KW-1185">Reference proteome</keyword>
<sequence>MHTFSHTLRSRRAAPLLALLGFVVFPFEWLGEHWHALGDLIVRTFPTDAQHAVGHATLFALLGGLALATFPALRGRPWRYALMILAGVAQEALQLMGKGRGLVFDDGRDVLVDMVGLAIGWGLFWLAQRARRSRALNAERR</sequence>
<evidence type="ECO:0000313" key="2">
    <source>
        <dbReference type="EMBL" id="KPV54099.1"/>
    </source>
</evidence>
<keyword evidence="1" id="KW-0472">Membrane</keyword>
<keyword evidence="1" id="KW-1133">Transmembrane helix</keyword>
<protein>
    <recommendedName>
        <fullName evidence="4">VanZ-like domain-containing protein</fullName>
    </recommendedName>
</protein>
<feature type="transmembrane region" description="Helical" evidence="1">
    <location>
        <begin position="12"/>
        <end position="31"/>
    </location>
</feature>
<comment type="caution">
    <text evidence="2">The sequence shown here is derived from an EMBL/GenBank/DDBJ whole genome shotgun (WGS) entry which is preliminary data.</text>
</comment>
<dbReference type="Proteomes" id="UP000050509">
    <property type="component" value="Unassembled WGS sequence"/>
</dbReference>
<evidence type="ECO:0000256" key="1">
    <source>
        <dbReference type="SAM" id="Phobius"/>
    </source>
</evidence>
<feature type="transmembrane region" description="Helical" evidence="1">
    <location>
        <begin position="109"/>
        <end position="127"/>
    </location>
</feature>
<evidence type="ECO:0000313" key="3">
    <source>
        <dbReference type="Proteomes" id="UP000050509"/>
    </source>
</evidence>
<keyword evidence="1" id="KW-0812">Transmembrane</keyword>
<feature type="transmembrane region" description="Helical" evidence="1">
    <location>
        <begin position="80"/>
        <end position="97"/>
    </location>
</feature>
<proteinExistence type="predicted"/>
<evidence type="ECO:0008006" key="4">
    <source>
        <dbReference type="Google" id="ProtNLM"/>
    </source>
</evidence>
<feature type="transmembrane region" description="Helical" evidence="1">
    <location>
        <begin position="51"/>
        <end position="73"/>
    </location>
</feature>
<gene>
    <name evidence="2" type="ORF">SE17_05805</name>
</gene>
<reference evidence="2 3" key="1">
    <citation type="submission" date="2015-09" db="EMBL/GenBank/DDBJ databases">
        <title>Draft genome sequence of Kouleothrix aurantiaca JCM 19913.</title>
        <authorList>
            <person name="Hemp J."/>
        </authorList>
    </citation>
    <scope>NUCLEOTIDE SEQUENCE [LARGE SCALE GENOMIC DNA]</scope>
    <source>
        <strain evidence="2 3">COM-B</strain>
    </source>
</reference>
<dbReference type="AlphaFoldDB" id="A0A0P9D4T9"/>
<dbReference type="EMBL" id="LJCR01000114">
    <property type="protein sequence ID" value="KPV54099.1"/>
    <property type="molecule type" value="Genomic_DNA"/>
</dbReference>
<name>A0A0P9D4T9_9CHLR</name>